<comment type="caution">
    <text evidence="3">The sequence shown here is derived from an EMBL/GenBank/DDBJ whole genome shotgun (WGS) entry which is preliminary data.</text>
</comment>
<organism evidence="3 4">
    <name type="scientific">Babesia gibsoni</name>
    <dbReference type="NCBI Taxonomy" id="33632"/>
    <lineage>
        <taxon>Eukaryota</taxon>
        <taxon>Sar</taxon>
        <taxon>Alveolata</taxon>
        <taxon>Apicomplexa</taxon>
        <taxon>Aconoidasida</taxon>
        <taxon>Piroplasmida</taxon>
        <taxon>Babesiidae</taxon>
        <taxon>Babesia</taxon>
    </lineage>
</organism>
<accession>A0AAD8LRI3</accession>
<keyword evidence="4" id="KW-1185">Reference proteome</keyword>
<dbReference type="Proteomes" id="UP001230268">
    <property type="component" value="Unassembled WGS sequence"/>
</dbReference>
<dbReference type="InterPro" id="IPR010674">
    <property type="entry name" value="NOG1_Rossman_fold_dom"/>
</dbReference>
<feature type="chain" id="PRO_5041913604" evidence="1">
    <location>
        <begin position="33"/>
        <end position="658"/>
    </location>
</feature>
<evidence type="ECO:0000313" key="4">
    <source>
        <dbReference type="Proteomes" id="UP001230268"/>
    </source>
</evidence>
<evidence type="ECO:0000313" key="3">
    <source>
        <dbReference type="EMBL" id="KAK1442255.1"/>
    </source>
</evidence>
<name>A0AAD8LRI3_BABGI</name>
<dbReference type="InterPro" id="IPR027417">
    <property type="entry name" value="P-loop_NTPase"/>
</dbReference>
<proteinExistence type="predicted"/>
<dbReference type="Pfam" id="PF06858">
    <property type="entry name" value="NOG1"/>
    <property type="match status" value="1"/>
</dbReference>
<dbReference type="PANTHER" id="PTHR45759">
    <property type="entry name" value="NUCLEOLAR GTP-BINDING PROTEIN 1"/>
    <property type="match status" value="1"/>
</dbReference>
<sequence length="658" mass="74697">MAASLVSICVTLSRLTLLWYCILHENYAPAAAFVAVSRSLLGPTTMYVVRHFPEHSSVHHMRTHFRHTPFTVGCSQESGLADVLSVSKTHGVPPHELVAEARYGQNSTDSDLDINDFLGRSEWTDGGNSTKANACQPDYCSGPVSPSLDVVANCRLDLFRDCDPQEGKLNGEVIESLDCDLRGQHETGTSNSDVVKHDALPPLTNVRCGVDHEMFVLPSKADVKSNEVEPNILSRRLYVKKLFRRIPHLSDTTSILVKSKAHVKGKVGCRQELAMGNSNKIKTSHTFEEPVYDGKPLYAGVYNGLSPLKHVKDRVFREVRVKIDWYAHSITHQIKNVVTFYKELLRYIHPFQYQMLMTRLHELSHTHKIKVGLNDILEELLCIKRTIVSAAKNFNAKLSSVRRCRDAFSLAKAFLLEVDEYFKECEPCFDSYRQLASQLRKLPIISVRKPIVALVGHVNTGKSWLFQKLCREQIPLNDDNSSDDGETHFGLISDVLGLKWQEKFNPVKKTHSEIAVANYNFTTRSINVGNMLYKFRNTINEGQLLDTPGLLWKDTSKANPYERLTYATLKDLPTGVIYCFDVSNHETLDSQLKLYHMLQERFPHRPWINVVSKGENYDKLGSEEIRIVQYKDIMDSLSSMFADLELIHKECDPHPHDA</sequence>
<dbReference type="EMBL" id="JAVEPI010000004">
    <property type="protein sequence ID" value="KAK1442255.1"/>
    <property type="molecule type" value="Genomic_DNA"/>
</dbReference>
<evidence type="ECO:0000256" key="1">
    <source>
        <dbReference type="SAM" id="SignalP"/>
    </source>
</evidence>
<protein>
    <submittedName>
        <fullName evidence="3">Nucleolar complex protein 4 like protein</fullName>
    </submittedName>
</protein>
<feature type="domain" description="Nucleolar GTP-binding protein 1 Rossman-fold" evidence="2">
    <location>
        <begin position="562"/>
        <end position="613"/>
    </location>
</feature>
<reference evidence="3" key="1">
    <citation type="submission" date="2023-08" db="EMBL/GenBank/DDBJ databases">
        <title>Draft sequence of the Babesia gibsoni genome.</title>
        <authorList>
            <person name="Yamagishi J.Y."/>
            <person name="Xuan X.X."/>
        </authorList>
    </citation>
    <scope>NUCLEOTIDE SEQUENCE</scope>
    <source>
        <strain evidence="3">Azabu</strain>
    </source>
</reference>
<dbReference type="AlphaFoldDB" id="A0AAD8LRI3"/>
<gene>
    <name evidence="3" type="ORF">BgAZ_402850</name>
</gene>
<dbReference type="SUPFAM" id="SSF52540">
    <property type="entry name" value="P-loop containing nucleoside triphosphate hydrolases"/>
    <property type="match status" value="1"/>
</dbReference>
<dbReference type="Gene3D" id="3.40.50.300">
    <property type="entry name" value="P-loop containing nucleotide triphosphate hydrolases"/>
    <property type="match status" value="1"/>
</dbReference>
<feature type="signal peptide" evidence="1">
    <location>
        <begin position="1"/>
        <end position="32"/>
    </location>
</feature>
<dbReference type="GO" id="GO:0005525">
    <property type="term" value="F:GTP binding"/>
    <property type="evidence" value="ECO:0007669"/>
    <property type="project" value="InterPro"/>
</dbReference>
<keyword evidence="1" id="KW-0732">Signal</keyword>
<evidence type="ECO:0000259" key="2">
    <source>
        <dbReference type="Pfam" id="PF06858"/>
    </source>
</evidence>